<keyword evidence="2" id="KW-1133">Transmembrane helix</keyword>
<evidence type="ECO:0000313" key="5">
    <source>
        <dbReference type="Proteomes" id="UP000714817"/>
    </source>
</evidence>
<evidence type="ECO:0000259" key="3">
    <source>
        <dbReference type="Pfam" id="PF13205"/>
    </source>
</evidence>
<evidence type="ECO:0000256" key="1">
    <source>
        <dbReference type="ARBA" id="ARBA00022729"/>
    </source>
</evidence>
<sequence>MIEKIKAFYYRHKITIWVAGGVATIVFLIIVDNLVANLSTQRPSVEPVYNTKQQDVKILKIFPPDGAKVSSPSNFEVISVTLSAPIKKGSLVIKINPYIGYTISYSDENPSILTIVPKGQGWAPNVTYTIDFLHALDDSGKKVYLNYPYVFLNTPPDPASIVFPF</sequence>
<reference evidence="4" key="2">
    <citation type="journal article" date="2021" name="Microbiome">
        <title>Successional dynamics and alternative stable states in a saline activated sludge microbial community over 9 years.</title>
        <authorList>
            <person name="Wang Y."/>
            <person name="Ye J."/>
            <person name="Ju F."/>
            <person name="Liu L."/>
            <person name="Boyd J.A."/>
            <person name="Deng Y."/>
            <person name="Parks D.H."/>
            <person name="Jiang X."/>
            <person name="Yin X."/>
            <person name="Woodcroft B.J."/>
            <person name="Tyson G.W."/>
            <person name="Hugenholtz P."/>
            <person name="Polz M.F."/>
            <person name="Zhang T."/>
        </authorList>
    </citation>
    <scope>NUCLEOTIDE SEQUENCE</scope>
    <source>
        <strain evidence="4">HKST-UBA80</strain>
    </source>
</reference>
<organism evidence="4 5">
    <name type="scientific">candidate division WWE3 bacterium</name>
    <dbReference type="NCBI Taxonomy" id="2053526"/>
    <lineage>
        <taxon>Bacteria</taxon>
        <taxon>Katanobacteria</taxon>
    </lineage>
</organism>
<reference evidence="4" key="1">
    <citation type="submission" date="2020-04" db="EMBL/GenBank/DDBJ databases">
        <authorList>
            <person name="Zhang T."/>
        </authorList>
    </citation>
    <scope>NUCLEOTIDE SEQUENCE</scope>
    <source>
        <strain evidence="4">HKST-UBA80</strain>
    </source>
</reference>
<dbReference type="AlphaFoldDB" id="A0A955IW80"/>
<evidence type="ECO:0000313" key="4">
    <source>
        <dbReference type="EMBL" id="MCA9302176.1"/>
    </source>
</evidence>
<gene>
    <name evidence="4" type="ORF">KDA10_02320</name>
</gene>
<dbReference type="EMBL" id="JAGQNY010000007">
    <property type="protein sequence ID" value="MCA9302176.1"/>
    <property type="molecule type" value="Genomic_DNA"/>
</dbReference>
<keyword evidence="2" id="KW-0472">Membrane</keyword>
<feature type="transmembrane region" description="Helical" evidence="2">
    <location>
        <begin position="14"/>
        <end position="36"/>
    </location>
</feature>
<proteinExistence type="predicted"/>
<comment type="caution">
    <text evidence="4">The sequence shown here is derived from an EMBL/GenBank/DDBJ whole genome shotgun (WGS) entry which is preliminary data.</text>
</comment>
<dbReference type="Proteomes" id="UP000714817">
    <property type="component" value="Unassembled WGS sequence"/>
</dbReference>
<keyword evidence="1" id="KW-0732">Signal</keyword>
<dbReference type="InterPro" id="IPR032812">
    <property type="entry name" value="SbsA_Ig"/>
</dbReference>
<evidence type="ECO:0000256" key="2">
    <source>
        <dbReference type="SAM" id="Phobius"/>
    </source>
</evidence>
<dbReference type="Pfam" id="PF13205">
    <property type="entry name" value="Big_5"/>
    <property type="match status" value="1"/>
</dbReference>
<name>A0A955IW80_UNCKA</name>
<accession>A0A955IW80</accession>
<protein>
    <recommendedName>
        <fullName evidence="3">SbsA Ig-like domain-containing protein</fullName>
    </recommendedName>
</protein>
<feature type="domain" description="SbsA Ig-like" evidence="3">
    <location>
        <begin position="56"/>
        <end position="141"/>
    </location>
</feature>
<keyword evidence="2" id="KW-0812">Transmembrane</keyword>